<dbReference type="Pfam" id="PF02098">
    <property type="entry name" value="His_binding"/>
    <property type="match status" value="1"/>
</dbReference>
<sequence length="194" mass="21577">MFTAADLCVFLGFLYAFGGAHGNAVTYDTDATKILNPPEQYWLFRQNNNSDTSFTSRNHCVLIEYIADKDTSGMVVLSTSNHVKHEQWESAMYTVSVYSSVSNTGDVLRFTPLDAEDRAGTYSYRVLHVNQSLCYIVEMVSASGEGQENAGGTHTNDWNDLPSEEATIINPVPFKTAIEDICVYINSFVFPPLM</sequence>
<dbReference type="AlphaFoldDB" id="A0A023FC45"/>
<reference evidence="2" key="1">
    <citation type="submission" date="2014-03" db="EMBL/GenBank/DDBJ databases">
        <title>The sialotranscriptome of Amblyomma triste, Amblyomma parvum and Amblyomma cajennense ticks, uncovered by 454-based RNA-seq.</title>
        <authorList>
            <person name="Garcia G.R."/>
            <person name="Gardinassi L.G."/>
            <person name="Ribeiro J.M."/>
            <person name="Anatriello E."/>
            <person name="Ferreira B.R."/>
            <person name="Moreira H.N."/>
            <person name="Mafra C."/>
            <person name="Olegario M.M."/>
            <person name="Szabo P.J."/>
            <person name="Miranda-Santos I.K."/>
            <person name="Maruyama S.R."/>
        </authorList>
    </citation>
    <scope>NUCLEOTIDE SEQUENCE</scope>
    <source>
        <strain evidence="2">Uberlandia</strain>
        <tissue evidence="2">Salivary glands</tissue>
    </source>
</reference>
<dbReference type="GO" id="GO:0030682">
    <property type="term" value="P:symbiont-mediated perturbation of host defenses"/>
    <property type="evidence" value="ECO:0007669"/>
    <property type="project" value="InterPro"/>
</dbReference>
<dbReference type="SUPFAM" id="SSF50814">
    <property type="entry name" value="Lipocalins"/>
    <property type="match status" value="1"/>
</dbReference>
<keyword evidence="1" id="KW-0732">Signal</keyword>
<proteinExistence type="evidence at transcript level"/>
<name>A0A023FC45_AMBCJ</name>
<evidence type="ECO:0000256" key="1">
    <source>
        <dbReference type="SAM" id="SignalP"/>
    </source>
</evidence>
<dbReference type="GO" id="GO:0043176">
    <property type="term" value="F:amine binding"/>
    <property type="evidence" value="ECO:0007669"/>
    <property type="project" value="InterPro"/>
</dbReference>
<dbReference type="InterPro" id="IPR002970">
    <property type="entry name" value="Tick_his-bd"/>
</dbReference>
<dbReference type="EMBL" id="GBBK01005310">
    <property type="protein sequence ID" value="JAC19172.1"/>
    <property type="molecule type" value="mRNA"/>
</dbReference>
<dbReference type="InterPro" id="IPR012674">
    <property type="entry name" value="Calycin"/>
</dbReference>
<feature type="chain" id="PRO_5001516324" evidence="1">
    <location>
        <begin position="23"/>
        <end position="194"/>
    </location>
</feature>
<evidence type="ECO:0000313" key="2">
    <source>
        <dbReference type="EMBL" id="JAC19172.1"/>
    </source>
</evidence>
<accession>A0A023FC45</accession>
<dbReference type="Gene3D" id="2.40.128.20">
    <property type="match status" value="1"/>
</dbReference>
<organism evidence="2">
    <name type="scientific">Amblyomma cajennense</name>
    <name type="common">Cayenne tick</name>
    <name type="synonym">Acarus cajennensis</name>
    <dbReference type="NCBI Taxonomy" id="34607"/>
    <lineage>
        <taxon>Eukaryota</taxon>
        <taxon>Metazoa</taxon>
        <taxon>Ecdysozoa</taxon>
        <taxon>Arthropoda</taxon>
        <taxon>Chelicerata</taxon>
        <taxon>Arachnida</taxon>
        <taxon>Acari</taxon>
        <taxon>Parasitiformes</taxon>
        <taxon>Ixodida</taxon>
        <taxon>Ixodoidea</taxon>
        <taxon>Ixodidae</taxon>
        <taxon>Amblyomminae</taxon>
        <taxon>Amblyomma</taxon>
    </lineage>
</organism>
<feature type="signal peptide" evidence="1">
    <location>
        <begin position="1"/>
        <end position="22"/>
    </location>
</feature>
<protein>
    <submittedName>
        <fullName evidence="2">Putative secreted protein</fullName>
    </submittedName>
</protein>